<dbReference type="PROSITE" id="PS50181">
    <property type="entry name" value="FBOX"/>
    <property type="match status" value="1"/>
</dbReference>
<name>A0A4S8R611_9HELO</name>
<dbReference type="AlphaFoldDB" id="A0A4S8R611"/>
<keyword evidence="3" id="KW-1185">Reference proteome</keyword>
<organism evidence="2 3">
    <name type="scientific">Botrytis galanthina</name>
    <dbReference type="NCBI Taxonomy" id="278940"/>
    <lineage>
        <taxon>Eukaryota</taxon>
        <taxon>Fungi</taxon>
        <taxon>Dikarya</taxon>
        <taxon>Ascomycota</taxon>
        <taxon>Pezizomycotina</taxon>
        <taxon>Leotiomycetes</taxon>
        <taxon>Helotiales</taxon>
        <taxon>Sclerotiniaceae</taxon>
        <taxon>Botrytis</taxon>
    </lineage>
</organism>
<dbReference type="SUPFAM" id="SSF81383">
    <property type="entry name" value="F-box domain"/>
    <property type="match status" value="1"/>
</dbReference>
<feature type="domain" description="F-box" evidence="1">
    <location>
        <begin position="1"/>
        <end position="52"/>
    </location>
</feature>
<dbReference type="InterPro" id="IPR001810">
    <property type="entry name" value="F-box_dom"/>
</dbReference>
<dbReference type="Proteomes" id="UP000308671">
    <property type="component" value="Unassembled WGS sequence"/>
</dbReference>
<proteinExistence type="predicted"/>
<accession>A0A4S8R611</accession>
<sequence>MVAFAELPDELFSIIFSLVPSGTLHSLSLVSRAFNRCSTPQLYRHIYLWERGNSSSHDAPNFPDWRSRYQHLRSSPYYDTDQGYGITRVFDLDLFLRTVTESEVIRSYVVGASITYRSNQEESVFSVVQLLRPSLAYLHLKCALDTMFRNRALLSLANCLEVEISERHDINNQTRDLQNVTYKELILSSFDSPDMKLLALSGVLDWDLFMQNSPDISGASNITSLSLTNTVPADRGLTKLLSWPKALKSLRYELALSEIRNYRQFESSPNPNRFVLSAKEFSDALQPHEHSLEELFIEGCTTGVKPNFDARQLIDLHSFTNLRYVRLPLNFLFTCQTDASYFRISYSATTISQILPPALEELRIEVDYEYHWPDLFSFIPVDKRTFDPFDEHIGLEQGELRSFVCEIVKNRDLRYTGLRSIIFQESMAWRNKKIYTFEGEEGCAEVFEACKAANVHISWNGFDKSP</sequence>
<evidence type="ECO:0000313" key="3">
    <source>
        <dbReference type="Proteomes" id="UP000308671"/>
    </source>
</evidence>
<evidence type="ECO:0000259" key="1">
    <source>
        <dbReference type="PROSITE" id="PS50181"/>
    </source>
</evidence>
<evidence type="ECO:0000313" key="2">
    <source>
        <dbReference type="EMBL" id="THV53397.1"/>
    </source>
</evidence>
<dbReference type="OrthoDB" id="5339734at2759"/>
<dbReference type="EMBL" id="PQXL01000052">
    <property type="protein sequence ID" value="THV53397.1"/>
    <property type="molecule type" value="Genomic_DNA"/>
</dbReference>
<protein>
    <recommendedName>
        <fullName evidence="1">F-box domain-containing protein</fullName>
    </recommendedName>
</protein>
<dbReference type="InterPro" id="IPR036047">
    <property type="entry name" value="F-box-like_dom_sf"/>
</dbReference>
<comment type="caution">
    <text evidence="2">The sequence shown here is derived from an EMBL/GenBank/DDBJ whole genome shotgun (WGS) entry which is preliminary data.</text>
</comment>
<dbReference type="CDD" id="cd22143">
    <property type="entry name" value="F-box_ScMDM30-like"/>
    <property type="match status" value="1"/>
</dbReference>
<gene>
    <name evidence="2" type="ORF">BGAL_0052g00290</name>
</gene>
<dbReference type="Gene3D" id="1.20.1280.50">
    <property type="match status" value="1"/>
</dbReference>
<dbReference type="Pfam" id="PF12937">
    <property type="entry name" value="F-box-like"/>
    <property type="match status" value="1"/>
</dbReference>
<reference evidence="2 3" key="1">
    <citation type="submission" date="2017-12" db="EMBL/GenBank/DDBJ databases">
        <title>Comparative genomics of Botrytis spp.</title>
        <authorList>
            <person name="Valero-Jimenez C.A."/>
            <person name="Tapia P."/>
            <person name="Veloso J."/>
            <person name="Silva-Moreno E."/>
            <person name="Staats M."/>
            <person name="Valdes J.H."/>
            <person name="Van Kan J.A.L."/>
        </authorList>
    </citation>
    <scope>NUCLEOTIDE SEQUENCE [LARGE SCALE GENOMIC DNA]</scope>
    <source>
        <strain evidence="2 3">MUCL435</strain>
    </source>
</reference>